<keyword evidence="2" id="KW-1185">Reference proteome</keyword>
<dbReference type="RefSeq" id="WP_209989407.1">
    <property type="nucleotide sequence ID" value="NZ_JAGINO010000028.1"/>
</dbReference>
<sequence>MLDDERKAAVKEAMASLPLTERQRELADETLEDMTPENADRIIAAHRKLIEKLPAALLAIRAVRGR</sequence>
<dbReference type="EMBL" id="JAUSVU010000028">
    <property type="protein sequence ID" value="MDQ0536527.1"/>
    <property type="molecule type" value="Genomic_DNA"/>
</dbReference>
<dbReference type="Proteomes" id="UP001244552">
    <property type="component" value="Unassembled WGS sequence"/>
</dbReference>
<proteinExistence type="predicted"/>
<name>A0ABU0MST8_9PROT</name>
<protein>
    <submittedName>
        <fullName evidence="1">Uncharacterized protein</fullName>
    </submittedName>
</protein>
<comment type="caution">
    <text evidence="1">The sequence shown here is derived from an EMBL/GenBank/DDBJ whole genome shotgun (WGS) entry which is preliminary data.</text>
</comment>
<evidence type="ECO:0000313" key="1">
    <source>
        <dbReference type="EMBL" id="MDQ0536527.1"/>
    </source>
</evidence>
<evidence type="ECO:0000313" key="2">
    <source>
        <dbReference type="Proteomes" id="UP001244552"/>
    </source>
</evidence>
<gene>
    <name evidence="1" type="ORF">QO018_005424</name>
</gene>
<organism evidence="1 2">
    <name type="scientific">Azospirillum picis</name>
    <dbReference type="NCBI Taxonomy" id="488438"/>
    <lineage>
        <taxon>Bacteria</taxon>
        <taxon>Pseudomonadati</taxon>
        <taxon>Pseudomonadota</taxon>
        <taxon>Alphaproteobacteria</taxon>
        <taxon>Rhodospirillales</taxon>
        <taxon>Azospirillaceae</taxon>
        <taxon>Azospirillum</taxon>
    </lineage>
</organism>
<reference evidence="1 2" key="1">
    <citation type="submission" date="2023-07" db="EMBL/GenBank/DDBJ databases">
        <title>Genomic Encyclopedia of Type Strains, Phase IV (KMG-IV): sequencing the most valuable type-strain genomes for metagenomic binning, comparative biology and taxonomic classification.</title>
        <authorList>
            <person name="Goeker M."/>
        </authorList>
    </citation>
    <scope>NUCLEOTIDE SEQUENCE [LARGE SCALE GENOMIC DNA]</scope>
    <source>
        <strain evidence="1 2">DSM 19922</strain>
    </source>
</reference>
<accession>A0ABU0MST8</accession>